<dbReference type="Proteomes" id="UP001500630">
    <property type="component" value="Unassembled WGS sequence"/>
</dbReference>
<organism evidence="1 2">
    <name type="scientific">Nonomuraea rosea</name>
    <dbReference type="NCBI Taxonomy" id="638574"/>
    <lineage>
        <taxon>Bacteria</taxon>
        <taxon>Bacillati</taxon>
        <taxon>Actinomycetota</taxon>
        <taxon>Actinomycetes</taxon>
        <taxon>Streptosporangiales</taxon>
        <taxon>Streptosporangiaceae</taxon>
        <taxon>Nonomuraea</taxon>
    </lineage>
</organism>
<protein>
    <submittedName>
        <fullName evidence="1">Uncharacterized protein</fullName>
    </submittedName>
</protein>
<evidence type="ECO:0000313" key="1">
    <source>
        <dbReference type="EMBL" id="GAA3588563.1"/>
    </source>
</evidence>
<gene>
    <name evidence="1" type="ORF">GCM10022419_083630</name>
</gene>
<accession>A0ABP6YT74</accession>
<sequence length="138" mass="15136">MNRAAAVSRIAAGAQHVVVYTMDKETEQPPTKTEVERKEGLTYRTVHARIDKVLWSKDPSLAGRPLFGRPGQGQLGQSRLRAILPFDSAIIGQGEYEGQVRTAAQNKSLIAEESPGDGPPELFSRCRASCRAGCRRCR</sequence>
<proteinExistence type="predicted"/>
<comment type="caution">
    <text evidence="1">The sequence shown here is derived from an EMBL/GenBank/DDBJ whole genome shotgun (WGS) entry which is preliminary data.</text>
</comment>
<reference evidence="2" key="1">
    <citation type="journal article" date="2019" name="Int. J. Syst. Evol. Microbiol.">
        <title>The Global Catalogue of Microorganisms (GCM) 10K type strain sequencing project: providing services to taxonomists for standard genome sequencing and annotation.</title>
        <authorList>
            <consortium name="The Broad Institute Genomics Platform"/>
            <consortium name="The Broad Institute Genome Sequencing Center for Infectious Disease"/>
            <person name="Wu L."/>
            <person name="Ma J."/>
        </authorList>
    </citation>
    <scope>NUCLEOTIDE SEQUENCE [LARGE SCALE GENOMIC DNA]</scope>
    <source>
        <strain evidence="2">JCM 17326</strain>
    </source>
</reference>
<evidence type="ECO:0000313" key="2">
    <source>
        <dbReference type="Proteomes" id="UP001500630"/>
    </source>
</evidence>
<dbReference type="RefSeq" id="WP_345570851.1">
    <property type="nucleotide sequence ID" value="NZ_BAABDQ010000024.1"/>
</dbReference>
<name>A0ABP6YT74_9ACTN</name>
<keyword evidence="2" id="KW-1185">Reference proteome</keyword>
<dbReference type="EMBL" id="BAABDQ010000024">
    <property type="protein sequence ID" value="GAA3588563.1"/>
    <property type="molecule type" value="Genomic_DNA"/>
</dbReference>